<dbReference type="AlphaFoldDB" id="M7SXI4"/>
<dbReference type="GO" id="GO:0005524">
    <property type="term" value="F:ATP binding"/>
    <property type="evidence" value="ECO:0007669"/>
    <property type="project" value="InterPro"/>
</dbReference>
<dbReference type="GO" id="GO:0004674">
    <property type="term" value="F:protein serine/threonine kinase activity"/>
    <property type="evidence" value="ECO:0007669"/>
    <property type="project" value="TreeGrafter"/>
</dbReference>
<organism evidence="2 3">
    <name type="scientific">Eutypa lata (strain UCR-EL1)</name>
    <name type="common">Grapevine dieback disease fungus</name>
    <name type="synonym">Eutypa armeniacae</name>
    <dbReference type="NCBI Taxonomy" id="1287681"/>
    <lineage>
        <taxon>Eukaryota</taxon>
        <taxon>Fungi</taxon>
        <taxon>Dikarya</taxon>
        <taxon>Ascomycota</taxon>
        <taxon>Pezizomycotina</taxon>
        <taxon>Sordariomycetes</taxon>
        <taxon>Xylariomycetidae</taxon>
        <taxon>Xylariales</taxon>
        <taxon>Diatrypaceae</taxon>
        <taxon>Eutypa</taxon>
    </lineage>
</organism>
<gene>
    <name evidence="2" type="ORF">UCREL1_3752</name>
</gene>
<evidence type="ECO:0000313" key="2">
    <source>
        <dbReference type="EMBL" id="EMR69248.1"/>
    </source>
</evidence>
<dbReference type="SUPFAM" id="SSF56112">
    <property type="entry name" value="Protein kinase-like (PK-like)"/>
    <property type="match status" value="1"/>
</dbReference>
<dbReference type="STRING" id="1287681.M7SXI4"/>
<dbReference type="PROSITE" id="PS50011">
    <property type="entry name" value="PROTEIN_KINASE_DOM"/>
    <property type="match status" value="1"/>
</dbReference>
<dbReference type="InterPro" id="IPR011009">
    <property type="entry name" value="Kinase-like_dom_sf"/>
</dbReference>
<dbReference type="Proteomes" id="UP000012174">
    <property type="component" value="Unassembled WGS sequence"/>
</dbReference>
<protein>
    <submittedName>
        <fullName evidence="2">Putative serine threonine protein kinase protein</fullName>
    </submittedName>
</protein>
<dbReference type="OMA" id="ARMICTE"/>
<sequence length="509" mass="58781">MICGVDSTKSQEKVEFRKVLAILILSNKCHEITSFIDNDLSDNLLPFLKLGEERSPYRLALEGESESVSCFDGWTDEEVEEFDGHQWEVLAPFFARGPPSDDRVQQYELHYKRPLPFTPGEGDESFALKHLFRGSRTEFEREVEILARLSTWKNPHFVKLLITIEISSPHAKDLYLMFPWADSDLMQLWQGHQATRFATGAQNTIHQSARWVARQCYGLAQALNQLHNLEPKNQEELEASIYGVSAAAGGEEILTDETPLYGVHGDIKPQNILWYRRWDLYDDPLGLLQLADFGTGDIHRYISKSDFPRQEVQGTYRPPEFDLFQPLSRSIDIWSLGCVFLEFLTWLVRGWEDREFANKRMSQSMKAGLFEDTFFEIKSDGPKTIVQIHHGVVQWIKELRQHPRCTRYVHDFLDLISTQMLVVEPTESRLLIDSDNKPEIIGPRRTRIKSEELRNTLGKMFDRGVIARDSGPSFQRKQVEPHPTTKHLGKTDFLEKCGSVEEAYTFINI</sequence>
<accession>M7SXI4</accession>
<evidence type="ECO:0000259" key="1">
    <source>
        <dbReference type="PROSITE" id="PS50011"/>
    </source>
</evidence>
<keyword evidence="2" id="KW-0808">Transferase</keyword>
<dbReference type="Pfam" id="PF00069">
    <property type="entry name" value="Pkinase"/>
    <property type="match status" value="1"/>
</dbReference>
<keyword evidence="2" id="KW-0418">Kinase</keyword>
<dbReference type="EMBL" id="KB706115">
    <property type="protein sequence ID" value="EMR69248.1"/>
    <property type="molecule type" value="Genomic_DNA"/>
</dbReference>
<dbReference type="Gene3D" id="1.10.510.10">
    <property type="entry name" value="Transferase(Phosphotransferase) domain 1"/>
    <property type="match status" value="1"/>
</dbReference>
<dbReference type="PANTHER" id="PTHR24359">
    <property type="entry name" value="SERINE/THREONINE-PROTEIN KINASE SBK1"/>
    <property type="match status" value="1"/>
</dbReference>
<proteinExistence type="predicted"/>
<dbReference type="HOGENOM" id="CLU_017513_2_0_1"/>
<dbReference type="eggNOG" id="KOG0594">
    <property type="taxonomic scope" value="Eukaryota"/>
</dbReference>
<reference evidence="3" key="1">
    <citation type="journal article" date="2013" name="Genome Announc.">
        <title>Draft genome sequence of the grapevine dieback fungus Eutypa lata UCR-EL1.</title>
        <authorList>
            <person name="Blanco-Ulate B."/>
            <person name="Rolshausen P.E."/>
            <person name="Cantu D."/>
        </authorList>
    </citation>
    <scope>NUCLEOTIDE SEQUENCE [LARGE SCALE GENOMIC DNA]</scope>
    <source>
        <strain evidence="3">UCR-EL1</strain>
    </source>
</reference>
<keyword evidence="3" id="KW-1185">Reference proteome</keyword>
<dbReference type="OrthoDB" id="4062651at2759"/>
<dbReference type="SMART" id="SM00220">
    <property type="entry name" value="S_TKc"/>
    <property type="match status" value="1"/>
</dbReference>
<dbReference type="PANTHER" id="PTHR24359:SF37">
    <property type="entry name" value="PROTEIN KINASE DOMAIN-CONTAINING PROTEIN"/>
    <property type="match status" value="1"/>
</dbReference>
<evidence type="ECO:0000313" key="3">
    <source>
        <dbReference type="Proteomes" id="UP000012174"/>
    </source>
</evidence>
<dbReference type="InterPro" id="IPR000719">
    <property type="entry name" value="Prot_kinase_dom"/>
</dbReference>
<name>M7SXI4_EUTLA</name>
<dbReference type="KEGG" id="ela:UCREL1_3752"/>
<feature type="domain" description="Protein kinase" evidence="1">
    <location>
        <begin position="88"/>
        <end position="485"/>
    </location>
</feature>